<evidence type="ECO:0000259" key="9">
    <source>
        <dbReference type="Pfam" id="PF16757"/>
    </source>
</evidence>
<dbReference type="PANTHER" id="PTHR10030">
    <property type="entry name" value="ALPHA-L-FUCOSIDASE"/>
    <property type="match status" value="1"/>
</dbReference>
<comment type="similarity">
    <text evidence="2">Belongs to the glycosyl hydrolase 29 family.</text>
</comment>
<keyword evidence="5" id="KW-0378">Hydrolase</keyword>
<dbReference type="EMBL" id="CP095053">
    <property type="protein sequence ID" value="UOR06125.1"/>
    <property type="molecule type" value="Genomic_DNA"/>
</dbReference>
<dbReference type="Proteomes" id="UP000829925">
    <property type="component" value="Chromosome"/>
</dbReference>
<sequence length="486" mass="53981">MPFTSYAPYLLLAGLATATRAGAQPTYQPTWASLDQRPMPQWFTEAKFGIFIHWGVYSVPAYRPVSPRPYETYAEWYGADVYGNAALRESFHNKNYGPTFTYRDFGPLFRAELFDPARWADLFVRAGARYVVLTSKHHDGYSLWPTTAPYKQQWNSAAVGPKRDLVGGLAQAVRARGLKMGLYYSLMEWESTPTTSRPGGYYLPPADIAKHQIPDAQYVEQNSLWQLKELVTRYQPAVLFADGEWDRPAEYWKSREFLAWLYNNAPNKAEVVVNDRWGRGTRSQHGGYYTSEYASDNDKVGAHHPWEESRGMGQSYGFNRAENIDDYLSSAQLVHQLIDIVSRGGNLLLNIGPAADGTIPVLMQERLVDIGNWLAINGEAIYGTTPWAPGLTQGEKTRTLYYTAKGNDLYVLATAWPTAPFAVAGVRPTRKPPHVTLLGSPAPVKCTTKGGQLIIQPPALSPAQIPSPLAYVFKVSGGAALSAAGR</sequence>
<keyword evidence="11" id="KW-1185">Reference proteome</keyword>
<dbReference type="Pfam" id="PF16757">
    <property type="entry name" value="Fucosidase_C"/>
    <property type="match status" value="1"/>
</dbReference>
<dbReference type="InterPro" id="IPR000933">
    <property type="entry name" value="Glyco_hydro_29"/>
</dbReference>
<dbReference type="PANTHER" id="PTHR10030:SF37">
    <property type="entry name" value="ALPHA-L-FUCOSIDASE-RELATED"/>
    <property type="match status" value="1"/>
</dbReference>
<gene>
    <name evidence="10" type="ORF">MUN82_03270</name>
</gene>
<name>A0A8T9SW89_9BACT</name>
<reference evidence="10 11" key="1">
    <citation type="submission" date="2022-04" db="EMBL/GenBank/DDBJ databases">
        <title>Hymenobacter sp. isolated from the air.</title>
        <authorList>
            <person name="Won M."/>
            <person name="Lee C.-M."/>
            <person name="Woen H.-Y."/>
            <person name="Kwon S.-W."/>
        </authorList>
    </citation>
    <scope>NUCLEOTIDE SEQUENCE [LARGE SCALE GENOMIC DNA]</scope>
    <source>
        <strain evidence="11">5413 J-13</strain>
    </source>
</reference>
<proteinExistence type="inferred from homology"/>
<evidence type="ECO:0000313" key="11">
    <source>
        <dbReference type="Proteomes" id="UP000829925"/>
    </source>
</evidence>
<dbReference type="EC" id="3.2.1.51" evidence="3"/>
<keyword evidence="4 7" id="KW-0732">Signal</keyword>
<dbReference type="GO" id="GO:0006004">
    <property type="term" value="P:fucose metabolic process"/>
    <property type="evidence" value="ECO:0007669"/>
    <property type="project" value="InterPro"/>
</dbReference>
<evidence type="ECO:0000256" key="2">
    <source>
        <dbReference type="ARBA" id="ARBA00007951"/>
    </source>
</evidence>
<keyword evidence="6" id="KW-0326">Glycosidase</keyword>
<dbReference type="Gene3D" id="2.60.40.1180">
    <property type="entry name" value="Golgi alpha-mannosidase II"/>
    <property type="match status" value="1"/>
</dbReference>
<accession>A0A8T9SW89</accession>
<evidence type="ECO:0000256" key="6">
    <source>
        <dbReference type="ARBA" id="ARBA00023295"/>
    </source>
</evidence>
<organism evidence="10 11">
    <name type="scientific">Hymenobacter aerilatus</name>
    <dbReference type="NCBI Taxonomy" id="2932251"/>
    <lineage>
        <taxon>Bacteria</taxon>
        <taxon>Pseudomonadati</taxon>
        <taxon>Bacteroidota</taxon>
        <taxon>Cytophagia</taxon>
        <taxon>Cytophagales</taxon>
        <taxon>Hymenobacteraceae</taxon>
        <taxon>Hymenobacter</taxon>
    </lineage>
</organism>
<dbReference type="AlphaFoldDB" id="A0A8T9SW89"/>
<evidence type="ECO:0000256" key="5">
    <source>
        <dbReference type="ARBA" id="ARBA00022801"/>
    </source>
</evidence>
<dbReference type="InterPro" id="IPR057739">
    <property type="entry name" value="Glyco_hydro_29_N"/>
</dbReference>
<dbReference type="Gene3D" id="3.20.20.80">
    <property type="entry name" value="Glycosidases"/>
    <property type="match status" value="1"/>
</dbReference>
<dbReference type="RefSeq" id="WP_245094965.1">
    <property type="nucleotide sequence ID" value="NZ_CP095053.1"/>
</dbReference>
<dbReference type="Pfam" id="PF01120">
    <property type="entry name" value="Alpha_L_fucos"/>
    <property type="match status" value="1"/>
</dbReference>
<dbReference type="GO" id="GO:0004560">
    <property type="term" value="F:alpha-L-fucosidase activity"/>
    <property type="evidence" value="ECO:0007669"/>
    <property type="project" value="InterPro"/>
</dbReference>
<feature type="domain" description="Alpha-L-fucosidase C-terminal" evidence="9">
    <location>
        <begin position="397"/>
        <end position="475"/>
    </location>
</feature>
<dbReference type="GO" id="GO:0005764">
    <property type="term" value="C:lysosome"/>
    <property type="evidence" value="ECO:0007669"/>
    <property type="project" value="TreeGrafter"/>
</dbReference>
<evidence type="ECO:0000256" key="4">
    <source>
        <dbReference type="ARBA" id="ARBA00022729"/>
    </source>
</evidence>
<evidence type="ECO:0000256" key="1">
    <source>
        <dbReference type="ARBA" id="ARBA00004071"/>
    </source>
</evidence>
<dbReference type="SMART" id="SM00812">
    <property type="entry name" value="Alpha_L_fucos"/>
    <property type="match status" value="1"/>
</dbReference>
<comment type="function">
    <text evidence="1">Alpha-L-fucosidase is responsible for hydrolyzing the alpha-1,6-linked fucose joined to the reducing-end N-acetylglucosamine of the carbohydrate moieties of glycoproteins.</text>
</comment>
<evidence type="ECO:0000259" key="8">
    <source>
        <dbReference type="Pfam" id="PF01120"/>
    </source>
</evidence>
<dbReference type="GO" id="GO:0016139">
    <property type="term" value="P:glycoside catabolic process"/>
    <property type="evidence" value="ECO:0007669"/>
    <property type="project" value="TreeGrafter"/>
</dbReference>
<dbReference type="InterPro" id="IPR017853">
    <property type="entry name" value="GH"/>
</dbReference>
<protein>
    <recommendedName>
        <fullName evidence="3">alpha-L-fucosidase</fullName>
        <ecNumber evidence="3">3.2.1.51</ecNumber>
    </recommendedName>
</protein>
<dbReference type="KEGG" id="haei:MUN82_03270"/>
<evidence type="ECO:0000256" key="3">
    <source>
        <dbReference type="ARBA" id="ARBA00012662"/>
    </source>
</evidence>
<feature type="chain" id="PRO_5035793599" description="alpha-L-fucosidase" evidence="7">
    <location>
        <begin position="24"/>
        <end position="486"/>
    </location>
</feature>
<feature type="signal peptide" evidence="7">
    <location>
        <begin position="1"/>
        <end position="23"/>
    </location>
</feature>
<feature type="domain" description="Glycoside hydrolase family 29 N-terminal" evidence="8">
    <location>
        <begin position="18"/>
        <end position="379"/>
    </location>
</feature>
<dbReference type="SUPFAM" id="SSF51445">
    <property type="entry name" value="(Trans)glycosidases"/>
    <property type="match status" value="1"/>
</dbReference>
<dbReference type="InterPro" id="IPR016286">
    <property type="entry name" value="FUC_metazoa-typ"/>
</dbReference>
<evidence type="ECO:0000313" key="10">
    <source>
        <dbReference type="EMBL" id="UOR06125.1"/>
    </source>
</evidence>
<dbReference type="InterPro" id="IPR013780">
    <property type="entry name" value="Glyco_hydro_b"/>
</dbReference>
<evidence type="ECO:0000256" key="7">
    <source>
        <dbReference type="SAM" id="SignalP"/>
    </source>
</evidence>
<dbReference type="InterPro" id="IPR031919">
    <property type="entry name" value="Fucosidase_C"/>
</dbReference>
<dbReference type="PRINTS" id="PR00741">
    <property type="entry name" value="GLHYDRLASE29"/>
</dbReference>
<dbReference type="PIRSF" id="PIRSF001092">
    <property type="entry name" value="Alpha-L-fucosidase"/>
    <property type="match status" value="1"/>
</dbReference>